<comment type="caution">
    <text evidence="1">The sequence shown here is derived from an EMBL/GenBank/DDBJ whole genome shotgun (WGS) entry which is preliminary data.</text>
</comment>
<keyword evidence="2" id="KW-1185">Reference proteome</keyword>
<reference evidence="1" key="1">
    <citation type="submission" date="2019-11" db="EMBL/GenBank/DDBJ databases">
        <title>Nori genome reveals adaptations in red seaweeds to the harsh intertidal environment.</title>
        <authorList>
            <person name="Wang D."/>
            <person name="Mao Y."/>
        </authorList>
    </citation>
    <scope>NUCLEOTIDE SEQUENCE</scope>
    <source>
        <tissue evidence="1">Gametophyte</tissue>
    </source>
</reference>
<organism evidence="1 2">
    <name type="scientific">Pyropia yezoensis</name>
    <name type="common">Susabi-nori</name>
    <name type="synonym">Porphyra yezoensis</name>
    <dbReference type="NCBI Taxonomy" id="2788"/>
    <lineage>
        <taxon>Eukaryota</taxon>
        <taxon>Rhodophyta</taxon>
        <taxon>Bangiophyceae</taxon>
        <taxon>Bangiales</taxon>
        <taxon>Bangiaceae</taxon>
        <taxon>Pyropia</taxon>
    </lineage>
</organism>
<protein>
    <submittedName>
        <fullName evidence="1">Uncharacterized protein</fullName>
    </submittedName>
</protein>
<sequence>MRTAHNARRWAGAAGPALRPTPPAAVGGTGARGRCRARTCRRPAAVPPTVKFTPPSDRGGTAPPTTRAAAGVRPKTNCGLPTKWCRSRWRRRGVAQAVTKASRGRRRPPPSMGTRPLAMSTTARRCCTCPWDGHPNNESTTPRQVADVCSPPVNGLPPLQLCGTRCHAEVERRNHPAHLPPRAHSAPPPRRKPAAPTCAPRHCTSNRRVRPHPVTTAASAQRVRRHGARPGP</sequence>
<proteinExistence type="predicted"/>
<accession>A0ACC3BM84</accession>
<gene>
    <name evidence="1" type="ORF">I4F81_001664</name>
</gene>
<evidence type="ECO:0000313" key="1">
    <source>
        <dbReference type="EMBL" id="KAK1859066.1"/>
    </source>
</evidence>
<dbReference type="Proteomes" id="UP000798662">
    <property type="component" value="Chromosome 1"/>
</dbReference>
<dbReference type="EMBL" id="CM020618">
    <property type="protein sequence ID" value="KAK1859066.1"/>
    <property type="molecule type" value="Genomic_DNA"/>
</dbReference>
<evidence type="ECO:0000313" key="2">
    <source>
        <dbReference type="Proteomes" id="UP000798662"/>
    </source>
</evidence>
<name>A0ACC3BM84_PYRYE</name>